<dbReference type="EMBL" id="CAJVCH010410032">
    <property type="protein sequence ID" value="CAG7818043.1"/>
    <property type="molecule type" value="Genomic_DNA"/>
</dbReference>
<evidence type="ECO:0000259" key="8">
    <source>
        <dbReference type="PROSITE" id="PS50157"/>
    </source>
</evidence>
<feature type="domain" description="C2H2-type" evidence="8">
    <location>
        <begin position="183"/>
        <end position="210"/>
    </location>
</feature>
<evidence type="ECO:0000256" key="3">
    <source>
        <dbReference type="ARBA" id="ARBA00022771"/>
    </source>
</evidence>
<keyword evidence="1" id="KW-0479">Metal-binding</keyword>
<feature type="domain" description="C2H2-type" evidence="8">
    <location>
        <begin position="430"/>
        <end position="454"/>
    </location>
</feature>
<dbReference type="GO" id="GO:0000981">
    <property type="term" value="F:DNA-binding transcription factor activity, RNA polymerase II-specific"/>
    <property type="evidence" value="ECO:0007669"/>
    <property type="project" value="TreeGrafter"/>
</dbReference>
<organism evidence="9 10">
    <name type="scientific">Allacma fusca</name>
    <dbReference type="NCBI Taxonomy" id="39272"/>
    <lineage>
        <taxon>Eukaryota</taxon>
        <taxon>Metazoa</taxon>
        <taxon>Ecdysozoa</taxon>
        <taxon>Arthropoda</taxon>
        <taxon>Hexapoda</taxon>
        <taxon>Collembola</taxon>
        <taxon>Symphypleona</taxon>
        <taxon>Sminthuridae</taxon>
        <taxon>Allacma</taxon>
    </lineage>
</organism>
<feature type="compositionally biased region" description="Polar residues" evidence="7">
    <location>
        <begin position="122"/>
        <end position="140"/>
    </location>
</feature>
<accession>A0A8J2L931</accession>
<feature type="domain" description="C2H2-type" evidence="8">
    <location>
        <begin position="211"/>
        <end position="233"/>
    </location>
</feature>
<keyword evidence="5" id="KW-0539">Nucleus</keyword>
<evidence type="ECO:0000256" key="7">
    <source>
        <dbReference type="SAM" id="MobiDB-lite"/>
    </source>
</evidence>
<dbReference type="PANTHER" id="PTHR24394">
    <property type="entry name" value="ZINC FINGER PROTEIN"/>
    <property type="match status" value="1"/>
</dbReference>
<keyword evidence="2" id="KW-0677">Repeat</keyword>
<name>A0A8J2L931_9HEXA</name>
<dbReference type="PANTHER" id="PTHR24394:SF29">
    <property type="entry name" value="MYONEURIN"/>
    <property type="match status" value="1"/>
</dbReference>
<evidence type="ECO:0000256" key="5">
    <source>
        <dbReference type="ARBA" id="ARBA00023242"/>
    </source>
</evidence>
<keyword evidence="4" id="KW-0862">Zinc</keyword>
<feature type="domain" description="C2H2-type" evidence="8">
    <location>
        <begin position="326"/>
        <end position="353"/>
    </location>
</feature>
<dbReference type="GO" id="GO:0008270">
    <property type="term" value="F:zinc ion binding"/>
    <property type="evidence" value="ECO:0007669"/>
    <property type="project" value="UniProtKB-KW"/>
</dbReference>
<protein>
    <recommendedName>
        <fullName evidence="8">C2H2-type domain-containing protein</fullName>
    </recommendedName>
</protein>
<dbReference type="OrthoDB" id="6077919at2759"/>
<sequence length="454" mass="52265">MTNVFACMRHLEFKRTVGRKSILCININRSYWWMTSCFEPFKLGSGNLCCYKLQVGYYSCCPGPEAVVVFETKYFSSDSESKVQFHLQTHVDGVLFFCNRCSFTASTARVLGRHKKTHETHVTNTAKPAVSESSGVNSISMEDLPSSPQSSNSSEMLEDPLEIHRDSYTTEPKVSRNKDPKRYKCLYCPFSKNFRYEVKRHERIHTGEKPYSCNYCDYTSSTSSALTVHRKRHLVNVAIKNLKSTRVTSNNATNVNTKNKLKETDIEIPKTATPIVQKKVITVIPHPVKKPPISKPLVIKPTNTAAIFRKEKVKSKKIMESNEEVFRCGYCQFQHISKQQVLRHMPIHTDYKPKACNLCNYRTHCQDSLKLHMQSHENDIKPVMESNFDFCITQVISLAKEEETTDNAIPVPVKCKRKPMPRFDDSDKPYKCTFCPHRSKRGHDMFRHEKIHTG</sequence>
<proteinExistence type="predicted"/>
<dbReference type="GO" id="GO:0005634">
    <property type="term" value="C:nucleus"/>
    <property type="evidence" value="ECO:0007669"/>
    <property type="project" value="TreeGrafter"/>
</dbReference>
<reference evidence="9" key="1">
    <citation type="submission" date="2021-06" db="EMBL/GenBank/DDBJ databases">
        <authorList>
            <person name="Hodson N. C."/>
            <person name="Mongue J. A."/>
            <person name="Jaron S. K."/>
        </authorList>
    </citation>
    <scope>NUCLEOTIDE SEQUENCE</scope>
</reference>
<feature type="compositionally biased region" description="Low complexity" evidence="7">
    <location>
        <begin position="145"/>
        <end position="154"/>
    </location>
</feature>
<gene>
    <name evidence="9" type="ORF">AFUS01_LOCUS28577</name>
</gene>
<dbReference type="FunFam" id="3.30.160.60:FF:000446">
    <property type="entry name" value="Zinc finger protein"/>
    <property type="match status" value="1"/>
</dbReference>
<evidence type="ECO:0000256" key="1">
    <source>
        <dbReference type="ARBA" id="ARBA00022723"/>
    </source>
</evidence>
<evidence type="ECO:0000256" key="6">
    <source>
        <dbReference type="PROSITE-ProRule" id="PRU00042"/>
    </source>
</evidence>
<keyword evidence="10" id="KW-1185">Reference proteome</keyword>
<dbReference type="AlphaFoldDB" id="A0A8J2L931"/>
<evidence type="ECO:0000256" key="2">
    <source>
        <dbReference type="ARBA" id="ARBA00022737"/>
    </source>
</evidence>
<evidence type="ECO:0000256" key="4">
    <source>
        <dbReference type="ARBA" id="ARBA00022833"/>
    </source>
</evidence>
<comment type="caution">
    <text evidence="9">The sequence shown here is derived from an EMBL/GenBank/DDBJ whole genome shotgun (WGS) entry which is preliminary data.</text>
</comment>
<feature type="region of interest" description="Disordered" evidence="7">
    <location>
        <begin position="114"/>
        <end position="157"/>
    </location>
</feature>
<evidence type="ECO:0000313" key="10">
    <source>
        <dbReference type="Proteomes" id="UP000708208"/>
    </source>
</evidence>
<dbReference type="PROSITE" id="PS50157">
    <property type="entry name" value="ZINC_FINGER_C2H2_2"/>
    <property type="match status" value="4"/>
</dbReference>
<evidence type="ECO:0000313" key="9">
    <source>
        <dbReference type="EMBL" id="CAG7818043.1"/>
    </source>
</evidence>
<dbReference type="InterPro" id="IPR013087">
    <property type="entry name" value="Znf_C2H2_type"/>
</dbReference>
<dbReference type="Proteomes" id="UP000708208">
    <property type="component" value="Unassembled WGS sequence"/>
</dbReference>
<keyword evidence="3 6" id="KW-0863">Zinc-finger</keyword>
<dbReference type="SMART" id="SM00355">
    <property type="entry name" value="ZnF_C2H2"/>
    <property type="match status" value="6"/>
</dbReference>